<protein>
    <recommendedName>
        <fullName evidence="12">Fluoride-specific ion channel FluC</fullName>
    </recommendedName>
</protein>
<evidence type="ECO:0000256" key="4">
    <source>
        <dbReference type="ARBA" id="ARBA00022692"/>
    </source>
</evidence>
<comment type="activity regulation">
    <text evidence="12">Na(+) is not transported, but it plays an essential structural role and its presence is essential for fluoride channel function.</text>
</comment>
<evidence type="ECO:0000256" key="7">
    <source>
        <dbReference type="ARBA" id="ARBA00023065"/>
    </source>
</evidence>
<evidence type="ECO:0000313" key="13">
    <source>
        <dbReference type="EMBL" id="QGZ35271.1"/>
    </source>
</evidence>
<organism evidence="13 14">
    <name type="scientific">Stappia indica</name>
    <dbReference type="NCBI Taxonomy" id="538381"/>
    <lineage>
        <taxon>Bacteria</taxon>
        <taxon>Pseudomonadati</taxon>
        <taxon>Pseudomonadota</taxon>
        <taxon>Alphaproteobacteria</taxon>
        <taxon>Hyphomicrobiales</taxon>
        <taxon>Stappiaceae</taxon>
        <taxon>Stappia</taxon>
    </lineage>
</organism>
<evidence type="ECO:0000256" key="11">
    <source>
        <dbReference type="ARBA" id="ARBA00035585"/>
    </source>
</evidence>
<evidence type="ECO:0000256" key="1">
    <source>
        <dbReference type="ARBA" id="ARBA00004651"/>
    </source>
</evidence>
<keyword evidence="4 12" id="KW-0812">Transmembrane</keyword>
<dbReference type="KEGG" id="siw:GH266_12645"/>
<sequence>MNYLIVFIGAGMGGMARHAVNVASVRFLGVGSFPLGTLGINVMGSFLMGVVVEYFAFRTGLSQQARLFLTTGILGGFTTFSTFSLEAGLLIERGQGWLAVVYIAGSVILSIGGLFTAMMIMRQALP</sequence>
<dbReference type="NCBIfam" id="TIGR00494">
    <property type="entry name" value="crcB"/>
    <property type="match status" value="1"/>
</dbReference>
<comment type="subcellular location">
    <subcellularLocation>
        <location evidence="1 12">Cell membrane</location>
        <topology evidence="1 12">Multi-pass membrane protein</topology>
    </subcellularLocation>
</comment>
<comment type="function">
    <text evidence="12">Fluoride-specific ion channel. Important for reducing fluoride concentration in the cell, thus reducing its toxicity.</text>
</comment>
<evidence type="ECO:0000256" key="5">
    <source>
        <dbReference type="ARBA" id="ARBA00022989"/>
    </source>
</evidence>
<reference evidence="13 14" key="1">
    <citation type="submission" date="2019-12" db="EMBL/GenBank/DDBJ databases">
        <title>The genome of Stappia indica PHM037.</title>
        <authorList>
            <person name="Kacar D."/>
            <person name="Galan B."/>
            <person name="Canedo L."/>
            <person name="Rodriguez P."/>
            <person name="de la Calle F."/>
            <person name="Garcia J.L."/>
        </authorList>
    </citation>
    <scope>NUCLEOTIDE SEQUENCE [LARGE SCALE GENOMIC DNA]</scope>
    <source>
        <strain evidence="13 14">PHM037</strain>
    </source>
</reference>
<feature type="binding site" evidence="12">
    <location>
        <position position="75"/>
    </location>
    <ligand>
        <name>Na(+)</name>
        <dbReference type="ChEBI" id="CHEBI:29101"/>
        <note>structural</note>
    </ligand>
</feature>
<evidence type="ECO:0000256" key="2">
    <source>
        <dbReference type="ARBA" id="ARBA00022475"/>
    </source>
</evidence>
<keyword evidence="9 12" id="KW-0407">Ion channel</keyword>
<feature type="transmembrane region" description="Helical" evidence="12">
    <location>
        <begin position="35"/>
        <end position="55"/>
    </location>
</feature>
<dbReference type="HAMAP" id="MF_00454">
    <property type="entry name" value="FluC"/>
    <property type="match status" value="1"/>
</dbReference>
<dbReference type="GO" id="GO:0005886">
    <property type="term" value="C:plasma membrane"/>
    <property type="evidence" value="ECO:0007669"/>
    <property type="project" value="UniProtKB-SubCell"/>
</dbReference>
<feature type="transmembrane region" description="Helical" evidence="12">
    <location>
        <begin position="97"/>
        <end position="120"/>
    </location>
</feature>
<keyword evidence="5 12" id="KW-1133">Transmembrane helix</keyword>
<dbReference type="EMBL" id="CP046908">
    <property type="protein sequence ID" value="QGZ35271.1"/>
    <property type="molecule type" value="Genomic_DNA"/>
</dbReference>
<evidence type="ECO:0000256" key="9">
    <source>
        <dbReference type="ARBA" id="ARBA00023303"/>
    </source>
</evidence>
<dbReference type="AlphaFoldDB" id="A0A857C8P4"/>
<dbReference type="RefSeq" id="WP_158194157.1">
    <property type="nucleotide sequence ID" value="NZ_CP046908.1"/>
</dbReference>
<comment type="similarity">
    <text evidence="10 12">Belongs to the fluoride channel Fluc/FEX (TC 1.A.43) family.</text>
</comment>
<evidence type="ECO:0000256" key="8">
    <source>
        <dbReference type="ARBA" id="ARBA00023136"/>
    </source>
</evidence>
<feature type="transmembrane region" description="Helical" evidence="12">
    <location>
        <begin position="67"/>
        <end position="91"/>
    </location>
</feature>
<keyword evidence="12" id="KW-0479">Metal-binding</keyword>
<dbReference type="Proteomes" id="UP000435648">
    <property type="component" value="Chromosome"/>
</dbReference>
<dbReference type="Pfam" id="PF02537">
    <property type="entry name" value="CRCB"/>
    <property type="match status" value="1"/>
</dbReference>
<dbReference type="GO" id="GO:0140114">
    <property type="term" value="P:cellular detoxification of fluoride"/>
    <property type="evidence" value="ECO:0007669"/>
    <property type="project" value="UniProtKB-UniRule"/>
</dbReference>
<dbReference type="OrthoDB" id="9806299at2"/>
<dbReference type="InterPro" id="IPR003691">
    <property type="entry name" value="FluC"/>
</dbReference>
<evidence type="ECO:0000256" key="10">
    <source>
        <dbReference type="ARBA" id="ARBA00035120"/>
    </source>
</evidence>
<dbReference type="GO" id="GO:0062054">
    <property type="term" value="F:fluoride channel activity"/>
    <property type="evidence" value="ECO:0007669"/>
    <property type="project" value="UniProtKB-UniRule"/>
</dbReference>
<accession>A0A857C8P4</accession>
<feature type="binding site" evidence="12">
    <location>
        <position position="78"/>
    </location>
    <ligand>
        <name>Na(+)</name>
        <dbReference type="ChEBI" id="CHEBI:29101"/>
        <note>structural</note>
    </ligand>
</feature>
<keyword evidence="7 12" id="KW-0406">Ion transport</keyword>
<evidence type="ECO:0000256" key="12">
    <source>
        <dbReference type="HAMAP-Rule" id="MF_00454"/>
    </source>
</evidence>
<proteinExistence type="inferred from homology"/>
<evidence type="ECO:0000313" key="14">
    <source>
        <dbReference type="Proteomes" id="UP000435648"/>
    </source>
</evidence>
<keyword evidence="6 12" id="KW-0915">Sodium</keyword>
<evidence type="ECO:0000256" key="3">
    <source>
        <dbReference type="ARBA" id="ARBA00022519"/>
    </source>
</evidence>
<keyword evidence="2 12" id="KW-1003">Cell membrane</keyword>
<keyword evidence="3" id="KW-0997">Cell inner membrane</keyword>
<dbReference type="NCBIfam" id="NF010794">
    <property type="entry name" value="PRK14198.1"/>
    <property type="match status" value="1"/>
</dbReference>
<keyword evidence="12" id="KW-0813">Transport</keyword>
<gene>
    <name evidence="12 13" type="primary">crcB</name>
    <name evidence="12" type="synonym">fluC</name>
    <name evidence="13" type="ORF">GH266_12645</name>
</gene>
<evidence type="ECO:0000256" key="6">
    <source>
        <dbReference type="ARBA" id="ARBA00023053"/>
    </source>
</evidence>
<keyword evidence="8 12" id="KW-0472">Membrane</keyword>
<name>A0A857C8P4_9HYPH</name>
<dbReference type="PANTHER" id="PTHR28259">
    <property type="entry name" value="FLUORIDE EXPORT PROTEIN 1-RELATED"/>
    <property type="match status" value="1"/>
</dbReference>
<comment type="catalytic activity">
    <reaction evidence="11">
        <text>fluoride(in) = fluoride(out)</text>
        <dbReference type="Rhea" id="RHEA:76159"/>
        <dbReference type="ChEBI" id="CHEBI:17051"/>
    </reaction>
    <physiologicalReaction direction="left-to-right" evidence="11">
        <dbReference type="Rhea" id="RHEA:76160"/>
    </physiologicalReaction>
</comment>
<dbReference type="GO" id="GO:0046872">
    <property type="term" value="F:metal ion binding"/>
    <property type="evidence" value="ECO:0007669"/>
    <property type="project" value="UniProtKB-KW"/>
</dbReference>
<dbReference type="PANTHER" id="PTHR28259:SF1">
    <property type="entry name" value="FLUORIDE EXPORT PROTEIN 1-RELATED"/>
    <property type="match status" value="1"/>
</dbReference>